<dbReference type="SFLD" id="SFLDG00358">
    <property type="entry name" value="Main_(cytGST)"/>
    <property type="match status" value="1"/>
</dbReference>
<accession>A0A2W7IGL7</accession>
<dbReference type="AlphaFoldDB" id="A0A2W7IGL7"/>
<organism evidence="3 4">
    <name type="scientific">Humitalea rosea</name>
    <dbReference type="NCBI Taxonomy" id="990373"/>
    <lineage>
        <taxon>Bacteria</taxon>
        <taxon>Pseudomonadati</taxon>
        <taxon>Pseudomonadota</taxon>
        <taxon>Alphaproteobacteria</taxon>
        <taxon>Acetobacterales</taxon>
        <taxon>Roseomonadaceae</taxon>
        <taxon>Humitalea</taxon>
    </lineage>
</organism>
<dbReference type="InterPro" id="IPR036249">
    <property type="entry name" value="Thioredoxin-like_sf"/>
</dbReference>
<sequence length="213" mass="22093">MPPATRPTLWTSSRTAGTVTHLAAAVAGLDLDIRFLSLRGGDTRTPAYLALNPKGQVPALELADGTVITEAPAILTWIADVAPDSGLLPAMHPQRAKALEWMAWCQTIWTGAFGLAFGAKRIAGDDVAVAALLRAAGIERVTAAMALVDAAIQPDGTLLGTGQPTAADLYVFHLTTFLKPLAIDISALPHLAALREHVGALPGVIAALAREAA</sequence>
<dbReference type="SUPFAM" id="SSF52833">
    <property type="entry name" value="Thioredoxin-like"/>
    <property type="match status" value="1"/>
</dbReference>
<feature type="domain" description="GST N-terminal" evidence="1">
    <location>
        <begin position="4"/>
        <end position="86"/>
    </location>
</feature>
<dbReference type="Gene3D" id="1.20.1050.10">
    <property type="match status" value="1"/>
</dbReference>
<gene>
    <name evidence="3" type="ORF">C8P66_111162</name>
</gene>
<dbReference type="SUPFAM" id="SSF47616">
    <property type="entry name" value="GST C-terminal domain-like"/>
    <property type="match status" value="1"/>
</dbReference>
<protein>
    <submittedName>
        <fullName evidence="3">Glutathione S-transferase</fullName>
    </submittedName>
</protein>
<dbReference type="EMBL" id="QKYU01000011">
    <property type="protein sequence ID" value="PZW45746.1"/>
    <property type="molecule type" value="Genomic_DNA"/>
</dbReference>
<keyword evidence="3" id="KW-0808">Transferase</keyword>
<dbReference type="PANTHER" id="PTHR44051">
    <property type="entry name" value="GLUTATHIONE S-TRANSFERASE-RELATED"/>
    <property type="match status" value="1"/>
</dbReference>
<proteinExistence type="predicted"/>
<dbReference type="Proteomes" id="UP000249688">
    <property type="component" value="Unassembled WGS sequence"/>
</dbReference>
<dbReference type="PANTHER" id="PTHR44051:SF8">
    <property type="entry name" value="GLUTATHIONE S-TRANSFERASE GSTA"/>
    <property type="match status" value="1"/>
</dbReference>
<comment type="caution">
    <text evidence="3">The sequence shown here is derived from an EMBL/GenBank/DDBJ whole genome shotgun (WGS) entry which is preliminary data.</text>
</comment>
<reference evidence="3 4" key="1">
    <citation type="submission" date="2018-06" db="EMBL/GenBank/DDBJ databases">
        <title>Genomic Encyclopedia of Archaeal and Bacterial Type Strains, Phase II (KMG-II): from individual species to whole genera.</title>
        <authorList>
            <person name="Goeker M."/>
        </authorList>
    </citation>
    <scope>NUCLEOTIDE SEQUENCE [LARGE SCALE GENOMIC DNA]</scope>
    <source>
        <strain evidence="3 4">DSM 24525</strain>
    </source>
</reference>
<keyword evidence="4" id="KW-1185">Reference proteome</keyword>
<dbReference type="InterPro" id="IPR036282">
    <property type="entry name" value="Glutathione-S-Trfase_C_sf"/>
</dbReference>
<dbReference type="InterPro" id="IPR040079">
    <property type="entry name" value="Glutathione_S-Trfase"/>
</dbReference>
<evidence type="ECO:0000259" key="2">
    <source>
        <dbReference type="PROSITE" id="PS50405"/>
    </source>
</evidence>
<evidence type="ECO:0000313" key="4">
    <source>
        <dbReference type="Proteomes" id="UP000249688"/>
    </source>
</evidence>
<evidence type="ECO:0000259" key="1">
    <source>
        <dbReference type="PROSITE" id="PS50404"/>
    </source>
</evidence>
<dbReference type="OrthoDB" id="7583243at2"/>
<dbReference type="InterPro" id="IPR004045">
    <property type="entry name" value="Glutathione_S-Trfase_N"/>
</dbReference>
<dbReference type="Gene3D" id="3.40.30.10">
    <property type="entry name" value="Glutaredoxin"/>
    <property type="match status" value="1"/>
</dbReference>
<dbReference type="Pfam" id="PF13409">
    <property type="entry name" value="GST_N_2"/>
    <property type="match status" value="1"/>
</dbReference>
<evidence type="ECO:0000313" key="3">
    <source>
        <dbReference type="EMBL" id="PZW45746.1"/>
    </source>
</evidence>
<dbReference type="PROSITE" id="PS50405">
    <property type="entry name" value="GST_CTER"/>
    <property type="match status" value="1"/>
</dbReference>
<dbReference type="PROSITE" id="PS50404">
    <property type="entry name" value="GST_NTER"/>
    <property type="match status" value="1"/>
</dbReference>
<dbReference type="GO" id="GO:0016740">
    <property type="term" value="F:transferase activity"/>
    <property type="evidence" value="ECO:0007669"/>
    <property type="project" value="UniProtKB-KW"/>
</dbReference>
<dbReference type="CDD" id="cd03057">
    <property type="entry name" value="GST_N_Beta"/>
    <property type="match status" value="1"/>
</dbReference>
<name>A0A2W7IGL7_9PROT</name>
<dbReference type="RefSeq" id="WP_111398394.1">
    <property type="nucleotide sequence ID" value="NZ_QKYU01000011.1"/>
</dbReference>
<dbReference type="SFLD" id="SFLDS00019">
    <property type="entry name" value="Glutathione_Transferase_(cytos"/>
    <property type="match status" value="1"/>
</dbReference>
<dbReference type="InterPro" id="IPR010987">
    <property type="entry name" value="Glutathione-S-Trfase_C-like"/>
</dbReference>
<feature type="domain" description="GST C-terminal" evidence="2">
    <location>
        <begin position="91"/>
        <end position="213"/>
    </location>
</feature>